<dbReference type="EMBL" id="KV907494">
    <property type="protein sequence ID" value="OOF99556.1"/>
    <property type="molecule type" value="Genomic_DNA"/>
</dbReference>
<gene>
    <name evidence="3" type="ORF">ASPCADRAFT_1231</name>
</gene>
<name>A0A1R3RYH8_ASPC5</name>
<dbReference type="CDD" id="cd14688">
    <property type="entry name" value="bZIP_YAP"/>
    <property type="match status" value="1"/>
</dbReference>
<keyword evidence="4" id="KW-1185">Reference proteome</keyword>
<evidence type="ECO:0000313" key="4">
    <source>
        <dbReference type="Proteomes" id="UP000188318"/>
    </source>
</evidence>
<dbReference type="GO" id="GO:0003700">
    <property type="term" value="F:DNA-binding transcription factor activity"/>
    <property type="evidence" value="ECO:0007669"/>
    <property type="project" value="InterPro"/>
</dbReference>
<sequence length="243" mass="26645">MLSRDDAVAVPPAAQDYEQRRRIQNRLAQRRFREKARQQRELSRLTSPNKDQPNQQHDSQPSTSVPASSPYQQRTPPSAYLKGMENVTRSCEPDAFVPPRLLPLLPDSGGSVEHGPNLGLPSSAATTWGGVGMSQMQSVRDLYIGLDLGRLLNDGGGVPTQEASPPDAVGIVQTQPAVLVVEAQRHIRQVISLYDMGVALGIIPLCPRLRRILAMAQVHLQWADKGSEAVVDGREPAGFYFPR</sequence>
<evidence type="ECO:0000313" key="3">
    <source>
        <dbReference type="EMBL" id="OOF99556.1"/>
    </source>
</evidence>
<dbReference type="OrthoDB" id="10563015at2759"/>
<dbReference type="VEuPathDB" id="FungiDB:ASPCADRAFT_1231"/>
<dbReference type="AlphaFoldDB" id="A0A1R3RYH8"/>
<reference evidence="4" key="1">
    <citation type="journal article" date="2017" name="Genome Biol.">
        <title>Comparative genomics reveals high biological diversity and specific adaptations in the industrially and medically important fungal genus Aspergillus.</title>
        <authorList>
            <person name="de Vries R.P."/>
            <person name="Riley R."/>
            <person name="Wiebenga A."/>
            <person name="Aguilar-Osorio G."/>
            <person name="Amillis S."/>
            <person name="Uchima C.A."/>
            <person name="Anderluh G."/>
            <person name="Asadollahi M."/>
            <person name="Askin M."/>
            <person name="Barry K."/>
            <person name="Battaglia E."/>
            <person name="Bayram O."/>
            <person name="Benocci T."/>
            <person name="Braus-Stromeyer S.A."/>
            <person name="Caldana C."/>
            <person name="Canovas D."/>
            <person name="Cerqueira G.C."/>
            <person name="Chen F."/>
            <person name="Chen W."/>
            <person name="Choi C."/>
            <person name="Clum A."/>
            <person name="Dos Santos R.A."/>
            <person name="Damasio A.R."/>
            <person name="Diallinas G."/>
            <person name="Emri T."/>
            <person name="Fekete E."/>
            <person name="Flipphi M."/>
            <person name="Freyberg S."/>
            <person name="Gallo A."/>
            <person name="Gournas C."/>
            <person name="Habgood R."/>
            <person name="Hainaut M."/>
            <person name="Harispe M.L."/>
            <person name="Henrissat B."/>
            <person name="Hilden K.S."/>
            <person name="Hope R."/>
            <person name="Hossain A."/>
            <person name="Karabika E."/>
            <person name="Karaffa L."/>
            <person name="Karanyi Z."/>
            <person name="Krasevec N."/>
            <person name="Kuo A."/>
            <person name="Kusch H."/>
            <person name="LaButti K."/>
            <person name="Lagendijk E.L."/>
            <person name="Lapidus A."/>
            <person name="Levasseur A."/>
            <person name="Lindquist E."/>
            <person name="Lipzen A."/>
            <person name="Logrieco A.F."/>
            <person name="MacCabe A."/>
            <person name="Maekelae M.R."/>
            <person name="Malavazi I."/>
            <person name="Melin P."/>
            <person name="Meyer V."/>
            <person name="Mielnichuk N."/>
            <person name="Miskei M."/>
            <person name="Molnar A.P."/>
            <person name="Mule G."/>
            <person name="Ngan C.Y."/>
            <person name="Orejas M."/>
            <person name="Orosz E."/>
            <person name="Ouedraogo J.P."/>
            <person name="Overkamp K.M."/>
            <person name="Park H.-S."/>
            <person name="Perrone G."/>
            <person name="Piumi F."/>
            <person name="Punt P.J."/>
            <person name="Ram A.F."/>
            <person name="Ramon A."/>
            <person name="Rauscher S."/>
            <person name="Record E."/>
            <person name="Riano-Pachon D.M."/>
            <person name="Robert V."/>
            <person name="Roehrig J."/>
            <person name="Ruller R."/>
            <person name="Salamov A."/>
            <person name="Salih N.S."/>
            <person name="Samson R.A."/>
            <person name="Sandor E."/>
            <person name="Sanguinetti M."/>
            <person name="Schuetze T."/>
            <person name="Sepcic K."/>
            <person name="Shelest E."/>
            <person name="Sherlock G."/>
            <person name="Sophianopoulou V."/>
            <person name="Squina F.M."/>
            <person name="Sun H."/>
            <person name="Susca A."/>
            <person name="Todd R.B."/>
            <person name="Tsang A."/>
            <person name="Unkles S.E."/>
            <person name="van de Wiele N."/>
            <person name="van Rossen-Uffink D."/>
            <person name="Oliveira J.V."/>
            <person name="Vesth T.C."/>
            <person name="Visser J."/>
            <person name="Yu J.-H."/>
            <person name="Zhou M."/>
            <person name="Andersen M.R."/>
            <person name="Archer D.B."/>
            <person name="Baker S.E."/>
            <person name="Benoit I."/>
            <person name="Brakhage A.A."/>
            <person name="Braus G.H."/>
            <person name="Fischer R."/>
            <person name="Frisvad J.C."/>
            <person name="Goldman G.H."/>
            <person name="Houbraken J."/>
            <person name="Oakley B."/>
            <person name="Pocsi I."/>
            <person name="Scazzocchio C."/>
            <person name="Seiboth B."/>
            <person name="vanKuyk P.A."/>
            <person name="Wortman J."/>
            <person name="Dyer P.S."/>
            <person name="Grigoriev I.V."/>
        </authorList>
    </citation>
    <scope>NUCLEOTIDE SEQUENCE [LARGE SCALE GENOMIC DNA]</scope>
    <source>
        <strain evidence="4">ITEM 5010</strain>
    </source>
</reference>
<feature type="domain" description="BZIP" evidence="2">
    <location>
        <begin position="20"/>
        <end position="35"/>
    </location>
</feature>
<organism evidence="3 4">
    <name type="scientific">Aspergillus carbonarius (strain ITEM 5010)</name>
    <dbReference type="NCBI Taxonomy" id="602072"/>
    <lineage>
        <taxon>Eukaryota</taxon>
        <taxon>Fungi</taxon>
        <taxon>Dikarya</taxon>
        <taxon>Ascomycota</taxon>
        <taxon>Pezizomycotina</taxon>
        <taxon>Eurotiomycetes</taxon>
        <taxon>Eurotiomycetidae</taxon>
        <taxon>Eurotiales</taxon>
        <taxon>Aspergillaceae</taxon>
        <taxon>Aspergillus</taxon>
        <taxon>Aspergillus subgen. Circumdati</taxon>
    </lineage>
</organism>
<dbReference type="Proteomes" id="UP000188318">
    <property type="component" value="Unassembled WGS sequence"/>
</dbReference>
<dbReference type="InterPro" id="IPR004827">
    <property type="entry name" value="bZIP"/>
</dbReference>
<evidence type="ECO:0000259" key="2">
    <source>
        <dbReference type="PROSITE" id="PS00036"/>
    </source>
</evidence>
<feature type="region of interest" description="Disordered" evidence="1">
    <location>
        <begin position="1"/>
        <end position="78"/>
    </location>
</feature>
<feature type="compositionally biased region" description="Basic residues" evidence="1">
    <location>
        <begin position="22"/>
        <end position="34"/>
    </location>
</feature>
<proteinExistence type="predicted"/>
<dbReference type="PROSITE" id="PS00036">
    <property type="entry name" value="BZIP_BASIC"/>
    <property type="match status" value="1"/>
</dbReference>
<evidence type="ECO:0000256" key="1">
    <source>
        <dbReference type="SAM" id="MobiDB-lite"/>
    </source>
</evidence>
<accession>A0A1R3RYH8</accession>
<protein>
    <recommendedName>
        <fullName evidence="2">BZIP domain-containing protein</fullName>
    </recommendedName>
</protein>
<feature type="compositionally biased region" description="Polar residues" evidence="1">
    <location>
        <begin position="44"/>
        <end position="76"/>
    </location>
</feature>